<dbReference type="Proteomes" id="UP001379235">
    <property type="component" value="Unassembled WGS sequence"/>
</dbReference>
<protein>
    <submittedName>
        <fullName evidence="1">Alkaline phosphatase PhoX</fullName>
    </submittedName>
</protein>
<dbReference type="InterPro" id="IPR008557">
    <property type="entry name" value="PhoX"/>
</dbReference>
<evidence type="ECO:0000313" key="2">
    <source>
        <dbReference type="Proteomes" id="UP001379235"/>
    </source>
</evidence>
<dbReference type="SUPFAM" id="SSF63829">
    <property type="entry name" value="Calcium-dependent phosphotriesterase"/>
    <property type="match status" value="1"/>
</dbReference>
<proteinExistence type="predicted"/>
<name>A0ABU8SDI9_9SPHN</name>
<organism evidence="1 2">
    <name type="scientific">Novosphingobium aquae</name>
    <dbReference type="NCBI Taxonomy" id="3133435"/>
    <lineage>
        <taxon>Bacteria</taxon>
        <taxon>Pseudomonadati</taxon>
        <taxon>Pseudomonadota</taxon>
        <taxon>Alphaproteobacteria</taxon>
        <taxon>Sphingomonadales</taxon>
        <taxon>Sphingomonadaceae</taxon>
        <taxon>Novosphingobium</taxon>
    </lineage>
</organism>
<keyword evidence="2" id="KW-1185">Reference proteome</keyword>
<reference evidence="1 2" key="1">
    <citation type="submission" date="2024-03" db="EMBL/GenBank/DDBJ databases">
        <authorList>
            <person name="Jo J.-H."/>
        </authorList>
    </citation>
    <scope>NUCLEOTIDE SEQUENCE [LARGE SCALE GENOMIC DNA]</scope>
    <source>
        <strain evidence="1 2">AS3R-12</strain>
    </source>
</reference>
<sequence>MILDRRTFAASAAVITAFGGCARLARTQESGSDHSEAPGYGPLRRDPEGLFDLPEGFSYSVLSRAGDRMDDGFFTPDKFDGMGCLQLGGGRIALVRNHELGFADHHLGPARDDAALQARLAAAAHFDKGANGRVLPGGTSTLVLDSKTPTVVSQHLSLAGTSTNCAGGATPWGTWLTCEETLVSAPNTGQSHGWIFEVPAGAKGLVAAQPLKAMGRFRHEAAAVDPATGIVYLTEDMPDGLFYRFIPMVRGQLAKGGKLQALAFVDGGTDSRNWLSADMVAGQSRKARWIDLDNVESPADDLRLRGLAAGGVQFARGEGIHLGWTRDRRRQMFFTCTSGGAGQCGQIMRYEPSRFEGTAREGDEPGRLDLFVESTDPLVMDYADNITVAPWGHLIVCEDRAGSKINHLRGVTPEGKVYALARLNADTELAGACFSPDGTTLFVNVYKPGRTLAITGPWRKFVT</sequence>
<dbReference type="PANTHER" id="PTHR35399:SF4">
    <property type="entry name" value="MEMBRANE PROTEIN"/>
    <property type="match status" value="1"/>
</dbReference>
<dbReference type="EMBL" id="JBBHJY010000011">
    <property type="protein sequence ID" value="MEJ6011905.1"/>
    <property type="molecule type" value="Genomic_DNA"/>
</dbReference>
<dbReference type="PANTHER" id="PTHR35399">
    <property type="entry name" value="SLR8030 PROTEIN"/>
    <property type="match status" value="1"/>
</dbReference>
<dbReference type="PROSITE" id="PS51257">
    <property type="entry name" value="PROKAR_LIPOPROTEIN"/>
    <property type="match status" value="1"/>
</dbReference>
<comment type="caution">
    <text evidence="1">The sequence shown here is derived from an EMBL/GenBank/DDBJ whole genome shotgun (WGS) entry which is preliminary data.</text>
</comment>
<evidence type="ECO:0000313" key="1">
    <source>
        <dbReference type="EMBL" id="MEJ6011905.1"/>
    </source>
</evidence>
<accession>A0ABU8SDI9</accession>
<dbReference type="Pfam" id="PF05787">
    <property type="entry name" value="PhoX"/>
    <property type="match status" value="1"/>
</dbReference>
<dbReference type="RefSeq" id="WP_339969589.1">
    <property type="nucleotide sequence ID" value="NZ_JBBHJY010000011.1"/>
</dbReference>
<gene>
    <name evidence="1" type="ORF">WG900_18525</name>
</gene>